<keyword evidence="2" id="KW-0964">Secreted</keyword>
<dbReference type="NCBIfam" id="TIGR01901">
    <property type="entry name" value="adhes_NPXG"/>
    <property type="match status" value="1"/>
</dbReference>
<proteinExistence type="predicted"/>
<comment type="subcellular location">
    <subcellularLocation>
        <location evidence="1">Secreted</location>
    </subcellularLocation>
</comment>
<dbReference type="InterPro" id="IPR050909">
    <property type="entry name" value="Bact_Autotransporter_VF"/>
</dbReference>
<evidence type="ECO:0000256" key="1">
    <source>
        <dbReference type="ARBA" id="ARBA00004613"/>
    </source>
</evidence>
<dbReference type="GO" id="GO:0005576">
    <property type="term" value="C:extracellular region"/>
    <property type="evidence" value="ECO:0007669"/>
    <property type="project" value="UniProtKB-SubCell"/>
</dbReference>
<dbReference type="EMBL" id="JMSZ01000032">
    <property type="protein sequence ID" value="KDE39348.1"/>
    <property type="molecule type" value="Genomic_DNA"/>
</dbReference>
<evidence type="ECO:0000256" key="4">
    <source>
        <dbReference type="SAM" id="SignalP"/>
    </source>
</evidence>
<dbReference type="PANTHER" id="PTHR12338:SF8">
    <property type="entry name" value="HEME_HEMOPEXIN-BINDING PROTEIN"/>
    <property type="match status" value="1"/>
</dbReference>
<dbReference type="RefSeq" id="WP_036548344.1">
    <property type="nucleotide sequence ID" value="NZ_JMSZ01000032.1"/>
</dbReference>
<feature type="chain" id="PRO_5001623272" evidence="4">
    <location>
        <begin position="35"/>
        <end position="2471"/>
    </location>
</feature>
<keyword evidence="6" id="KW-0282">Flagellum</keyword>
<dbReference type="Pfam" id="PF05860">
    <property type="entry name" value="TPS"/>
    <property type="match status" value="1"/>
</dbReference>
<feature type="signal peptide" evidence="4">
    <location>
        <begin position="1"/>
        <end position="34"/>
    </location>
</feature>
<keyword evidence="6" id="KW-0969">Cilium</keyword>
<organism evidence="6 7">
    <name type="scientific">Nitrincola lacisaponensis</name>
    <dbReference type="NCBI Taxonomy" id="267850"/>
    <lineage>
        <taxon>Bacteria</taxon>
        <taxon>Pseudomonadati</taxon>
        <taxon>Pseudomonadota</taxon>
        <taxon>Gammaproteobacteria</taxon>
        <taxon>Oceanospirillales</taxon>
        <taxon>Oceanospirillaceae</taxon>
        <taxon>Nitrincola</taxon>
    </lineage>
</organism>
<keyword evidence="7" id="KW-1185">Reference proteome</keyword>
<dbReference type="PATRIC" id="fig|267850.7.peg.2445"/>
<dbReference type="Gene3D" id="2.160.20.10">
    <property type="entry name" value="Single-stranded right-handed beta-helix, Pectin lyase-like"/>
    <property type="match status" value="1"/>
</dbReference>
<dbReference type="PANTHER" id="PTHR12338">
    <property type="entry name" value="AUTOTRANSPORTER"/>
    <property type="match status" value="1"/>
</dbReference>
<sequence length="2471" mass="251271">MKKNIKQIASVRSFTPRLLPLLIASAVSPLAAWAAPAANELPAGGQIVHGQGAISQAGNVLNVQQNTQNMITHWNSFNVGSQATVNFHQPNVNATVLNRVTSGDPSQIHGQINAQGNVIITNPAGVMFGQSARVDVGGLMAAGQHIADQDFIEGNLQLDNLSAGGQVINQGQIHTRTGGFVILAADQVTNTGRIESSEGTVALLAGDQARVELTAGGLVGIRVDGETATAAIQNSGALVADGGKVLIQSHQATGALAAAVNQTGIIRARSVAKHDGRIVIDGGQGDVLLAGRIEASGLESGQTGGFISATGDRLQVTGDVDVSGANAGGEVYLGGGWQGQDAAIAEARQVHIDSGASISADATQQGDGGQVVLWSSELTTHAGVISARGAGDGQGGAVETSSRGALGVSGEVDVSAPSGSGGLWLLDPSNITVVSAGGVGWDGAGAGDVNVSNTSIQNTLNSGGNVTLQAENNITIAASISKTAGGDARLTFEAGGNITLNNGIDISATTGRLHLDFGTASQTTGVAFINGRLATNGGTVTFWKDAQMGASNPVSTQITGTVTGVGPYTSGDILFKQDLLLAASDASVTLGAQGQSDGGFTGLGGNIIVEGDIYSVAALNQSLRPQTLTLDTRGTSAGAIVLGSDASNVIGGNDQAALRQLNFLGPQTITLNASEINLLSPSGAVITAASTLGTPELQLTAAHTVINVRGGTVSGVTGYTDYVQDTFDIRGMADAESLVINADRSIKLLDQRIVTDRAEGMDVILNPFVASAAQGGAVILQEAVIRSNGGDIYLGGASDSTHAQVANNADADGFAVGFAGDSDSRTDGVFLQNAQLDSRGIDADGLINISGRAPLALSAGAGVRITGAATRIESGRNDIQVTGRVSTQTNAGNKDGVIIGEGSAARSLLATTSGNLIIDGDASAVVNPTGGTRYNGLMLSSGVLLRTVSGDIQLTGRGGGGNQNFIQENHGIRMEDLNTSVISESGNILLLGASGGKTSDQGENSYGIFAAGNAMYIGRDQNRSAASGDIVFVADSMQLVNTSDQRLQVSSSGHLVIRPEHDDTNIHLGNAGSRPELNGVRTLYLGENWFNGSAVGIFLPGPVVTASNISTNVQQLSIQGNAGGNFTLLVGEQETVAIDFTANLTELRDRVQTAIQQLNGHEAATVSISGSNLRINFTAAPANLVAGGGDTRGFEAITLGRSDLSGQIQVNAPVTFRDDVTFLSGSHGTDYQANMVVNSALTVQRQPNSTQYGLLTLVADALGKRALVAKGLITANQLNLIGAGQFIATASNQIAGLSAEVDGDVTLRNNQALRITENQSTWLDDIDYLTNAVLTTPSAQTVTGMTLTGGRQLELLLDTGTLRQSETVSVLGGKVSLVTGGGRIVQDNNAIIEADNLWLSATTGISALHGDNRVAALAGHFTGTAGLEFNNAQTLTLEGVSITQYRADTASSSLEGQVNTTLSDRQGLRGATGASGGTLAIRVTDGDLLQGAVDSSSQLRAQRAVLLADQGSISLLNQTNQISTLSAKVNSSDENITVFNAQAMTLGSVTGLTETFISGGMQAGIQALENGNISLATVSGSLTVARDVSTLGSGSVDLRAGGAGSNLIFAPETGQLASVSSATGQVQLVAGQNITTQSATDATAEVSTAGNVMLQAGGSIGTQANRIELSGVDTLAAVAGNGSLWLRSLGADAITVGQASALNSAQTVGGTVTDRAGLVTQQANGNITLTTQGGDIRIVSAVNANGSGYIDLRTADTGSIEINGATLTSATGTLQLVAGGAIRTNTLSGTQTELATAGQVLLSSGAQIGTETQRIEIASAAQLASQSLGSQFIAHQGGDLAIAQVSAVNAGSLLDRSIASIAGMTAGSGSLIDLDVNEALALNAGVSTTTATGIVKLAAASISQLLDSGSAILTQGLQLVSRTGDLRLENQYNSVTTLAAESAAGTSYTNLGSLQVDSVSGLLGVSAGTDITLQSVEGDLTLLQSLQADQADGVVTLQALQGGVDSSHAAIHADALRLLAEQSSSLNHADNQLNRVAVELTHANAAFELINQGGFSVDRVITTLGGNQSLGQTDGIRTSGGNITLETQGAGDLQLAQQLSTGSRQLGRIVLDVEQGSILRTAGAGSITTNQLQLSASGDALLTQPQNAMNTASTTLFRPESSNQVATLAADLGGSLMYAGLGSLEVGQVLTDGVQADQVWIRAQQDLRLTQAVIADASASRPVILSAGNQFFNQTGQGANAIQTQGGWLIYDRNVTGFTERMAGLVPDFSFFSTSYDVQQPGSVTLAGNGYLVGTPIADPEQYLRLPGLDNATSGNPLTDAGVYLQPSPVRVSMAQVIKSDPATSYGMTLSVLPAEAGYASLTSHSTGGRTLVAPVAMQVSADSPFQTLLGRILGDAELVGVALIDGSPLPDTLQLLGKGPSLRLVGSLPQSPSPLMIRLAMQHPQSSEPQWVDILIEVVAAEDETDITTI</sequence>
<gene>
    <name evidence="6" type="ORF">ADINL_2477</name>
</gene>
<evidence type="ECO:0000256" key="2">
    <source>
        <dbReference type="ARBA" id="ARBA00022525"/>
    </source>
</evidence>
<evidence type="ECO:0000313" key="7">
    <source>
        <dbReference type="Proteomes" id="UP000027318"/>
    </source>
</evidence>
<keyword evidence="3 4" id="KW-0732">Signal</keyword>
<accession>A0A063XYZ9</accession>
<keyword evidence="6" id="KW-0966">Cell projection</keyword>
<evidence type="ECO:0000259" key="5">
    <source>
        <dbReference type="SMART" id="SM00912"/>
    </source>
</evidence>
<evidence type="ECO:0000256" key="3">
    <source>
        <dbReference type="ARBA" id="ARBA00022729"/>
    </source>
</evidence>
<comment type="caution">
    <text evidence="6">The sequence shown here is derived from an EMBL/GenBank/DDBJ whole genome shotgun (WGS) entry which is preliminary data.</text>
</comment>
<evidence type="ECO:0000313" key="6">
    <source>
        <dbReference type="EMBL" id="KDE39348.1"/>
    </source>
</evidence>
<feature type="domain" description="Filamentous haemagglutinin FhaB/tRNA nuclease CdiA-like TPS" evidence="5">
    <location>
        <begin position="38"/>
        <end position="150"/>
    </location>
</feature>
<dbReference type="Proteomes" id="UP000027318">
    <property type="component" value="Unassembled WGS sequence"/>
</dbReference>
<name>A0A063XYZ9_9GAMM</name>
<dbReference type="OrthoDB" id="218680at2"/>
<dbReference type="InterPro" id="IPR011050">
    <property type="entry name" value="Pectin_lyase_fold/virulence"/>
</dbReference>
<dbReference type="InterPro" id="IPR012334">
    <property type="entry name" value="Pectin_lyas_fold"/>
</dbReference>
<dbReference type="SMART" id="SM00912">
    <property type="entry name" value="Haemagg_act"/>
    <property type="match status" value="1"/>
</dbReference>
<dbReference type="InterPro" id="IPR008638">
    <property type="entry name" value="FhaB/CdiA-like_TPS"/>
</dbReference>
<reference evidence="6 7" key="1">
    <citation type="journal article" date="2005" name="Int. J. Syst. Evol. Microbiol.">
        <title>Nitrincola lacisaponensis gen. nov., sp. nov., a novel alkaliphilic bacterium isolated from an alkaline, saline lake.</title>
        <authorList>
            <person name="Dimitriu P.A."/>
            <person name="Shukla S.K."/>
            <person name="Conradt J."/>
            <person name="Marquez M.C."/>
            <person name="Ventosa A."/>
            <person name="Maglia A."/>
            <person name="Peyton B.M."/>
            <person name="Pinkart H.C."/>
            <person name="Mormile M.R."/>
        </authorList>
    </citation>
    <scope>NUCLEOTIDE SEQUENCE [LARGE SCALE GENOMIC DNA]</scope>
    <source>
        <strain evidence="6 7">4CA</strain>
    </source>
</reference>
<dbReference type="STRING" id="267850.ADINL_2477"/>
<protein>
    <submittedName>
        <fullName evidence="6">Flagellar hook-length control protein FliK</fullName>
    </submittedName>
</protein>
<dbReference type="SUPFAM" id="SSF51126">
    <property type="entry name" value="Pectin lyase-like"/>
    <property type="match status" value="1"/>
</dbReference>